<comment type="caution">
    <text evidence="5">The sequence shown here is derived from an EMBL/GenBank/DDBJ whole genome shotgun (WGS) entry which is preliminary data.</text>
</comment>
<feature type="compositionally biased region" description="Polar residues" evidence="3">
    <location>
        <begin position="536"/>
        <end position="545"/>
    </location>
</feature>
<dbReference type="AlphaFoldDB" id="A0ABD3HMK9"/>
<reference evidence="5 6" key="1">
    <citation type="submission" date="2024-09" db="EMBL/GenBank/DDBJ databases">
        <title>Chromosome-scale assembly of Riccia sorocarpa.</title>
        <authorList>
            <person name="Paukszto L."/>
        </authorList>
    </citation>
    <scope>NUCLEOTIDE SEQUENCE [LARGE SCALE GENOMIC DNA]</scope>
    <source>
        <strain evidence="5">LP-2024</strain>
        <tissue evidence="5">Aerial parts of the thallus</tissue>
    </source>
</reference>
<evidence type="ECO:0000256" key="2">
    <source>
        <dbReference type="SAM" id="Coils"/>
    </source>
</evidence>
<feature type="coiled-coil region" evidence="2">
    <location>
        <begin position="486"/>
        <end position="527"/>
    </location>
</feature>
<feature type="region of interest" description="Disordered" evidence="3">
    <location>
        <begin position="527"/>
        <end position="565"/>
    </location>
</feature>
<accession>A0ABD3HMK9</accession>
<evidence type="ECO:0000313" key="5">
    <source>
        <dbReference type="EMBL" id="KAL3691340.1"/>
    </source>
</evidence>
<dbReference type="Proteomes" id="UP001633002">
    <property type="component" value="Unassembled WGS sequence"/>
</dbReference>
<feature type="domain" description="Cilia- and flagella-associated protein 58 central coiled coil" evidence="4">
    <location>
        <begin position="64"/>
        <end position="364"/>
    </location>
</feature>
<gene>
    <name evidence="5" type="ORF">R1sor_004991</name>
</gene>
<organism evidence="5 6">
    <name type="scientific">Riccia sorocarpa</name>
    <dbReference type="NCBI Taxonomy" id="122646"/>
    <lineage>
        <taxon>Eukaryota</taxon>
        <taxon>Viridiplantae</taxon>
        <taxon>Streptophyta</taxon>
        <taxon>Embryophyta</taxon>
        <taxon>Marchantiophyta</taxon>
        <taxon>Marchantiopsida</taxon>
        <taxon>Marchantiidae</taxon>
        <taxon>Marchantiales</taxon>
        <taxon>Ricciaceae</taxon>
        <taxon>Riccia</taxon>
    </lineage>
</organism>
<keyword evidence="1 2" id="KW-0175">Coiled coil</keyword>
<evidence type="ECO:0000256" key="3">
    <source>
        <dbReference type="SAM" id="MobiDB-lite"/>
    </source>
</evidence>
<evidence type="ECO:0000256" key="1">
    <source>
        <dbReference type="ARBA" id="ARBA00023054"/>
    </source>
</evidence>
<protein>
    <recommendedName>
        <fullName evidence="4">Cilia- and flagella-associated protein 58 central coiled coil domain-containing protein</fullName>
    </recommendedName>
</protein>
<dbReference type="InterPro" id="IPR049270">
    <property type="entry name" value="CFAP58_CC"/>
</dbReference>
<dbReference type="EMBL" id="JBJQOH010000003">
    <property type="protein sequence ID" value="KAL3691340.1"/>
    <property type="molecule type" value="Genomic_DNA"/>
</dbReference>
<sequence>MVEMKMKEDEIMSVREEIIRVRKIRDATLNKLTMVEAQRVEIEKEKEDLQSQISQLERENELQHKITESEKKRYEDSVRERDVLTKMKTQAEEWGRKHSDMLKLKEAIISNLDVEIQQYKDAAVKQDHVIDQLERERLKASTEVSEATAKYLKLLDAMQEKEMEILESSKKVEMSELAVRQQKALFEVVRNEKNIYSKRLVDTQDEINQAKRKLQISTQMVESLKEQLLAMDSRIERGAADVIKVEKDKEALAENVLQFQGKIQSAQGKIERYVIKIQNHEVLVDQAKEEVERLKKEYTAVKTERDSLAIQLSRREEELSHVYMKVRTQQSTLDKGRTHYLDKLSELRELKLKLNDLKREQAILKGSLSSIGTLKKEIQGLGRELTRERLKVRAMTDELETPQNVHRWRVLQTSDPPLYEMITKIQTLQKRLILKSDEVVEKDLIIREKQKLYLELQKILARQPGPEATERMSDLTRDLCEKTKQLKAMSAELLLYQSRVKEYKAETDELREQLKVAKRRYIESKERQILEKQRNKVSTPPSAGNPTPRKVVKAPSRGILKKSKV</sequence>
<feature type="coiled-coil region" evidence="2">
    <location>
        <begin position="340"/>
        <end position="367"/>
    </location>
</feature>
<dbReference type="PANTHER" id="PTHR32083:SF0">
    <property type="entry name" value="CILIA AND FLAGELLA-ASSOCIATED PROTEIN 58"/>
    <property type="match status" value="1"/>
</dbReference>
<evidence type="ECO:0000259" key="4">
    <source>
        <dbReference type="Pfam" id="PF21771"/>
    </source>
</evidence>
<proteinExistence type="predicted"/>
<name>A0ABD3HMK9_9MARC</name>
<evidence type="ECO:0000313" key="6">
    <source>
        <dbReference type="Proteomes" id="UP001633002"/>
    </source>
</evidence>
<keyword evidence="6" id="KW-1185">Reference proteome</keyword>
<feature type="coiled-coil region" evidence="2">
    <location>
        <begin position="32"/>
        <end position="66"/>
    </location>
</feature>
<feature type="coiled-coil region" evidence="2">
    <location>
        <begin position="270"/>
        <end position="311"/>
    </location>
</feature>
<feature type="coiled-coil region" evidence="2">
    <location>
        <begin position="116"/>
        <end position="150"/>
    </location>
</feature>
<feature type="coiled-coil region" evidence="2">
    <location>
        <begin position="193"/>
        <end position="227"/>
    </location>
</feature>
<dbReference type="Pfam" id="PF21771">
    <property type="entry name" value="CFAP58_CC"/>
    <property type="match status" value="1"/>
</dbReference>
<dbReference type="PANTHER" id="PTHR32083">
    <property type="entry name" value="CILIA AND FLAGELLA-ASSOCIATED PROTEIN 58-RELATED"/>
    <property type="match status" value="1"/>
</dbReference>